<reference evidence="1 2" key="1">
    <citation type="submission" date="2019-09" db="EMBL/GenBank/DDBJ databases">
        <authorList>
            <person name="Chandra G."/>
            <person name="Truman W A."/>
        </authorList>
    </citation>
    <scope>NUCLEOTIDE SEQUENCE [LARGE SCALE GENOMIC DNA]</scope>
    <source>
        <strain evidence="1">PS662</strain>
    </source>
</reference>
<protein>
    <submittedName>
        <fullName evidence="1">Uncharacterized protein</fullName>
    </submittedName>
</protein>
<evidence type="ECO:0000313" key="1">
    <source>
        <dbReference type="EMBL" id="VVN39662.1"/>
    </source>
</evidence>
<dbReference type="EMBL" id="CABVHK010000023">
    <property type="protein sequence ID" value="VVN39662.1"/>
    <property type="molecule type" value="Genomic_DNA"/>
</dbReference>
<dbReference type="AlphaFoldDB" id="A0A5E6XDI9"/>
<dbReference type="Proteomes" id="UP000326953">
    <property type="component" value="Unassembled WGS sequence"/>
</dbReference>
<name>A0A5E6XDI9_PSEFL</name>
<proteinExistence type="predicted"/>
<organism evidence="1 2">
    <name type="scientific">Pseudomonas fluorescens</name>
    <dbReference type="NCBI Taxonomy" id="294"/>
    <lineage>
        <taxon>Bacteria</taxon>
        <taxon>Pseudomonadati</taxon>
        <taxon>Pseudomonadota</taxon>
        <taxon>Gammaproteobacteria</taxon>
        <taxon>Pseudomonadales</taxon>
        <taxon>Pseudomonadaceae</taxon>
        <taxon>Pseudomonas</taxon>
    </lineage>
</organism>
<sequence length="59" mass="7056">MHDNRTARVPFYNTFSPKLRYPPINALHRKTERWARNGLEKLSALYSGHKVKWKRTVSM</sequence>
<accession>A0A5E6XDI9</accession>
<evidence type="ECO:0000313" key="2">
    <source>
        <dbReference type="Proteomes" id="UP000326953"/>
    </source>
</evidence>
<gene>
    <name evidence="1" type="ORF">PS662_05381</name>
</gene>